<keyword evidence="3" id="KW-1185">Reference proteome</keyword>
<dbReference type="Pfam" id="PF10031">
    <property type="entry name" value="DUF2273"/>
    <property type="match status" value="1"/>
</dbReference>
<protein>
    <recommendedName>
        <fullName evidence="4">Small integral membrane protein (DUF2273)</fullName>
    </recommendedName>
</protein>
<dbReference type="STRING" id="908809.ABG79_01324"/>
<organism evidence="2 3">
    <name type="scientific">Caloramator mitchellensis</name>
    <dbReference type="NCBI Taxonomy" id="908809"/>
    <lineage>
        <taxon>Bacteria</taxon>
        <taxon>Bacillati</taxon>
        <taxon>Bacillota</taxon>
        <taxon>Clostridia</taxon>
        <taxon>Eubacteriales</taxon>
        <taxon>Clostridiaceae</taxon>
        <taxon>Caloramator</taxon>
    </lineage>
</organism>
<gene>
    <name evidence="2" type="ORF">ABG79_01324</name>
</gene>
<feature type="transmembrane region" description="Helical" evidence="1">
    <location>
        <begin position="21"/>
        <end position="51"/>
    </location>
</feature>
<keyword evidence="1" id="KW-1133">Transmembrane helix</keyword>
<comment type="caution">
    <text evidence="2">The sequence shown here is derived from an EMBL/GenBank/DDBJ whole genome shotgun (WGS) entry which is preliminary data.</text>
</comment>
<keyword evidence="1" id="KW-0472">Membrane</keyword>
<dbReference type="AlphaFoldDB" id="A0A0R3JTJ1"/>
<name>A0A0R3JTJ1_CALMK</name>
<evidence type="ECO:0008006" key="4">
    <source>
        <dbReference type="Google" id="ProtNLM"/>
    </source>
</evidence>
<dbReference type="EMBL" id="LKHP01000006">
    <property type="protein sequence ID" value="KRQ86833.1"/>
    <property type="molecule type" value="Genomic_DNA"/>
</dbReference>
<accession>A0A0R3JTJ1</accession>
<dbReference type="Proteomes" id="UP000052015">
    <property type="component" value="Unassembled WGS sequence"/>
</dbReference>
<keyword evidence="1" id="KW-0812">Transmembrane</keyword>
<dbReference type="InterPro" id="IPR018730">
    <property type="entry name" value="DUF2273"/>
</dbReference>
<evidence type="ECO:0000313" key="2">
    <source>
        <dbReference type="EMBL" id="KRQ86833.1"/>
    </source>
</evidence>
<dbReference type="OrthoDB" id="1727295at2"/>
<proteinExistence type="predicted"/>
<evidence type="ECO:0000313" key="3">
    <source>
        <dbReference type="Proteomes" id="UP000052015"/>
    </source>
</evidence>
<sequence>MWKEYLINFVNQNRGKSLGCAIGLLFALFVLLIGFFKTIFILICSYIGYYIGRKIDNNEDLSEFFGNLLFSKWK</sequence>
<evidence type="ECO:0000256" key="1">
    <source>
        <dbReference type="SAM" id="Phobius"/>
    </source>
</evidence>
<reference evidence="2 3" key="1">
    <citation type="submission" date="2015-09" db="EMBL/GenBank/DDBJ databases">
        <title>Draft genome sequence of a Caloramator mitchellensis, a moderate thermophile from the Great Artesian Basin of Australia.</title>
        <authorList>
            <person name="Patel B.K."/>
        </authorList>
    </citation>
    <scope>NUCLEOTIDE SEQUENCE [LARGE SCALE GENOMIC DNA]</scope>
    <source>
        <strain evidence="2 3">VF08</strain>
    </source>
</reference>